<dbReference type="InterPro" id="IPR039662">
    <property type="entry name" value="Cohesin_Scc3/SA"/>
</dbReference>
<feature type="compositionally biased region" description="Basic and acidic residues" evidence="2">
    <location>
        <begin position="410"/>
        <end position="433"/>
    </location>
</feature>
<feature type="domain" description="Cohesin subunit SCC3/SA HEAT-repeats" evidence="3">
    <location>
        <begin position="3"/>
        <end position="105"/>
    </location>
</feature>
<comment type="similarity">
    <text evidence="1">Belongs to the SCC3 family.</text>
</comment>
<name>A0A8C4NFZ1_EPTBU</name>
<dbReference type="GO" id="GO:0008278">
    <property type="term" value="C:cohesin complex"/>
    <property type="evidence" value="ECO:0007669"/>
    <property type="project" value="TreeGrafter"/>
</dbReference>
<dbReference type="Proteomes" id="UP000694388">
    <property type="component" value="Unplaced"/>
</dbReference>
<evidence type="ECO:0000313" key="4">
    <source>
        <dbReference type="Ensembl" id="ENSEBUP00000005422.1"/>
    </source>
</evidence>
<dbReference type="GO" id="GO:0000785">
    <property type="term" value="C:chromatin"/>
    <property type="evidence" value="ECO:0007669"/>
    <property type="project" value="TreeGrafter"/>
</dbReference>
<protein>
    <recommendedName>
        <fullName evidence="3">Cohesin subunit SCC3/SA HEAT-repeats domain-containing protein</fullName>
    </recommendedName>
</protein>
<evidence type="ECO:0000313" key="5">
    <source>
        <dbReference type="Proteomes" id="UP000694388"/>
    </source>
</evidence>
<feature type="compositionally biased region" description="Acidic residues" evidence="2">
    <location>
        <begin position="512"/>
        <end position="528"/>
    </location>
</feature>
<proteinExistence type="inferred from homology"/>
<evidence type="ECO:0000259" key="3">
    <source>
        <dbReference type="Pfam" id="PF24571"/>
    </source>
</evidence>
<dbReference type="Ensembl" id="ENSEBUT00000005831.1">
    <property type="protein sequence ID" value="ENSEBUP00000005393.1"/>
    <property type="gene ID" value="ENSEBUG00000003669.1"/>
</dbReference>
<feature type="region of interest" description="Disordered" evidence="2">
    <location>
        <begin position="512"/>
        <end position="543"/>
    </location>
</feature>
<dbReference type="GO" id="GO:0003682">
    <property type="term" value="F:chromatin binding"/>
    <property type="evidence" value="ECO:0007669"/>
    <property type="project" value="TreeGrafter"/>
</dbReference>
<dbReference type="Pfam" id="PF24571">
    <property type="entry name" value="HEAT_SCC3-SA"/>
    <property type="match status" value="1"/>
</dbReference>
<organism evidence="4 5">
    <name type="scientific">Eptatretus burgeri</name>
    <name type="common">Inshore hagfish</name>
    <dbReference type="NCBI Taxonomy" id="7764"/>
    <lineage>
        <taxon>Eukaryota</taxon>
        <taxon>Metazoa</taxon>
        <taxon>Chordata</taxon>
        <taxon>Craniata</taxon>
        <taxon>Vertebrata</taxon>
        <taxon>Cyclostomata</taxon>
        <taxon>Myxini</taxon>
        <taxon>Myxiniformes</taxon>
        <taxon>Myxinidae</taxon>
        <taxon>Eptatretinae</taxon>
        <taxon>Eptatretus</taxon>
    </lineage>
</organism>
<feature type="region of interest" description="Disordered" evidence="2">
    <location>
        <begin position="407"/>
        <end position="442"/>
    </location>
</feature>
<evidence type="ECO:0000256" key="2">
    <source>
        <dbReference type="SAM" id="MobiDB-lite"/>
    </source>
</evidence>
<dbReference type="GeneTree" id="ENSGT00950000182972"/>
<reference evidence="4" key="1">
    <citation type="submission" date="2025-05" db="UniProtKB">
        <authorList>
            <consortium name="Ensembl"/>
        </authorList>
    </citation>
    <scope>IDENTIFICATION</scope>
</reference>
<dbReference type="PANTHER" id="PTHR11199">
    <property type="entry name" value="STROMAL ANTIGEN"/>
    <property type="match status" value="1"/>
</dbReference>
<dbReference type="GO" id="GO:0005634">
    <property type="term" value="C:nucleus"/>
    <property type="evidence" value="ECO:0007669"/>
    <property type="project" value="TreeGrafter"/>
</dbReference>
<dbReference type="InterPro" id="IPR056396">
    <property type="entry name" value="HEAT_SCC3-SA"/>
</dbReference>
<dbReference type="PANTHER" id="PTHR11199:SF10">
    <property type="entry name" value="COHESIN SUBUNIT SA"/>
    <property type="match status" value="1"/>
</dbReference>
<evidence type="ECO:0000256" key="1">
    <source>
        <dbReference type="ARBA" id="ARBA00005486"/>
    </source>
</evidence>
<keyword evidence="5" id="KW-1185">Reference proteome</keyword>
<dbReference type="Ensembl" id="ENSEBUT00000005860.1">
    <property type="protein sequence ID" value="ENSEBUP00000005422.1"/>
    <property type="gene ID" value="ENSEBUG00000003669.1"/>
</dbReference>
<accession>A0A8C4NFZ1</accession>
<dbReference type="AlphaFoldDB" id="A0A8C4NFZ1"/>
<dbReference type="GO" id="GO:0007062">
    <property type="term" value="P:sister chromatid cohesion"/>
    <property type="evidence" value="ECO:0007669"/>
    <property type="project" value="TreeGrafter"/>
</dbReference>
<sequence length="598" mass="67719">MALCAPTAPLQARVATDTLTDTIVMRFESASHAVQSQLLNLDEDDVYELTTCLRRLSALYRAHDLTSWSLLPACMALLRIGLDTGELPDEVLSLAMQCACYSVMWHMHSLTLGQPSKDELQGLRREGRNLINVCQLFLGSLYSHSKEQAFFLLCDLLVLFGPHMSIHANQSDREPNGLGESEGDAWCILVLAPSPSLQAELQGFIVDHVFVDDEPNDDDDIERVAELYKRRRFLSLFLRLALVGVLPLSSTAGVFKHYVKFFHDYGDLMKEGLSRLRLLNLDDCARTICLSLKQLFTEAIDESQSQRLELSHLREVARRLAATFGLDLRKSRHAIAHLHKEGLQFALENHQNEVPKTLPFLELLTEFSSKLLPEDKVVLLAYAENLVPSTDQGPAWRPFKVYKASLNPKGEGRGAELPGDGKKQPQEDNRQEFADPSLADQFVPNLTSTVMRNGYQKATDSPNSENDFEIRIKRRAKHVLRHSGLAREELKDTTMSKTPPVYEMDVELLPHEDEEERENDDDDDDSVDAGESVASPPVHPRSRRRGFANVCRWLFSPFTGLRRWNEVLPGLRVSTFISVRDHSSWTKLFNFIVLRVLF</sequence>